<dbReference type="EMBL" id="JACCHT010000001">
    <property type="protein sequence ID" value="NYT26424.1"/>
    <property type="molecule type" value="Genomic_DNA"/>
</dbReference>
<comment type="caution">
    <text evidence="2">The sequence shown here is derived from an EMBL/GenBank/DDBJ whole genome shotgun (WGS) entry which is preliminary data.</text>
</comment>
<dbReference type="AlphaFoldDB" id="A0A853EY31"/>
<gene>
    <name evidence="2" type="ORF">H0A76_00005</name>
</gene>
<evidence type="ECO:0000256" key="1">
    <source>
        <dbReference type="SAM" id="MobiDB-lite"/>
    </source>
</evidence>
<sequence length="62" mass="7019">MGPPKTIKKNKLNPTFEKNGDDNPFKGIDGIFFQTNPADIDGDGDRFWWGIWGPPKNLNPFL</sequence>
<dbReference type="Proteomes" id="UP000568751">
    <property type="component" value="Unassembled WGS sequence"/>
</dbReference>
<reference evidence="2 3" key="1">
    <citation type="submission" date="2020-05" db="EMBL/GenBank/DDBJ databases">
        <title>Horizontal transmission and recombination maintain forever young bacterial symbiont genomes.</title>
        <authorList>
            <person name="Russell S.L."/>
            <person name="Pepper-Tunick E."/>
            <person name="Svedberg J."/>
            <person name="Byrne A."/>
            <person name="Ruelas Castillo J."/>
            <person name="Vollmers C."/>
            <person name="Beinart R.A."/>
            <person name="Corbett-Detig R."/>
        </authorList>
    </citation>
    <scope>NUCLEOTIDE SEQUENCE [LARGE SCALE GENOMIC DNA]</scope>
    <source>
        <strain evidence="2">455</strain>
    </source>
</reference>
<proteinExistence type="predicted"/>
<organism evidence="2 3">
    <name type="scientific">Candidatus Thiodubiliella endoseptemdiera</name>
    <dbReference type="NCBI Taxonomy" id="2738886"/>
    <lineage>
        <taxon>Bacteria</taxon>
        <taxon>Pseudomonadati</taxon>
        <taxon>Pseudomonadota</taxon>
        <taxon>Gammaproteobacteria</taxon>
        <taxon>Candidatus Pseudothioglobaceae</taxon>
        <taxon>Candidatus Thiodubiliella</taxon>
    </lineage>
</organism>
<feature type="compositionally biased region" description="Basic residues" evidence="1">
    <location>
        <begin position="1"/>
        <end position="11"/>
    </location>
</feature>
<protein>
    <submittedName>
        <fullName evidence="2">Uncharacterized protein</fullName>
    </submittedName>
</protein>
<evidence type="ECO:0000313" key="3">
    <source>
        <dbReference type="Proteomes" id="UP000568751"/>
    </source>
</evidence>
<name>A0A853EY31_9GAMM</name>
<accession>A0A853EY31</accession>
<evidence type="ECO:0000313" key="2">
    <source>
        <dbReference type="EMBL" id="NYT26424.1"/>
    </source>
</evidence>
<feature type="region of interest" description="Disordered" evidence="1">
    <location>
        <begin position="1"/>
        <end position="23"/>
    </location>
</feature>